<sequence length="64" mass="7418">MKISEIRAMSAEEIETKLTELKKEFFNLRFQHGVGQLENTAILPGIRRDIARLKTVSREMNLNT</sequence>
<dbReference type="PANTHER" id="PTHR10916:SF0">
    <property type="entry name" value="LARGE RIBOSOMAL SUBUNIT PROTEIN UL29C"/>
    <property type="match status" value="1"/>
</dbReference>
<dbReference type="SUPFAM" id="SSF46561">
    <property type="entry name" value="Ribosomal protein L29 (L29p)"/>
    <property type="match status" value="1"/>
</dbReference>
<gene>
    <name evidence="5" type="primary">rpmC</name>
    <name evidence="6" type="ORF">SAMN02746065_10155</name>
</gene>
<dbReference type="RefSeq" id="WP_084066385.1">
    <property type="nucleotide sequence ID" value="NZ_FWXY01000001.1"/>
</dbReference>
<dbReference type="CDD" id="cd00427">
    <property type="entry name" value="Ribosomal_L29_HIP"/>
    <property type="match status" value="1"/>
</dbReference>
<dbReference type="GO" id="GO:0022625">
    <property type="term" value="C:cytosolic large ribosomal subunit"/>
    <property type="evidence" value="ECO:0007669"/>
    <property type="project" value="TreeGrafter"/>
</dbReference>
<proteinExistence type="inferred from homology"/>
<dbReference type="PANTHER" id="PTHR10916">
    <property type="entry name" value="60S RIBOSOMAL PROTEIN L35/50S RIBOSOMAL PROTEIN L29"/>
    <property type="match status" value="1"/>
</dbReference>
<dbReference type="NCBIfam" id="TIGR00012">
    <property type="entry name" value="L29"/>
    <property type="match status" value="1"/>
</dbReference>
<keyword evidence="7" id="KW-1185">Reference proteome</keyword>
<evidence type="ECO:0000256" key="5">
    <source>
        <dbReference type="HAMAP-Rule" id="MF_00374"/>
    </source>
</evidence>
<dbReference type="OrthoDB" id="9815192at2"/>
<evidence type="ECO:0000256" key="2">
    <source>
        <dbReference type="ARBA" id="ARBA00022980"/>
    </source>
</evidence>
<dbReference type="InterPro" id="IPR036049">
    <property type="entry name" value="Ribosomal_uL29_sf"/>
</dbReference>
<organism evidence="6 7">
    <name type="scientific">Desulfocicer vacuolatum DSM 3385</name>
    <dbReference type="NCBI Taxonomy" id="1121400"/>
    <lineage>
        <taxon>Bacteria</taxon>
        <taxon>Pseudomonadati</taxon>
        <taxon>Thermodesulfobacteriota</taxon>
        <taxon>Desulfobacteria</taxon>
        <taxon>Desulfobacterales</taxon>
        <taxon>Desulfobacteraceae</taxon>
        <taxon>Desulfocicer</taxon>
    </lineage>
</organism>
<dbReference type="Proteomes" id="UP000192418">
    <property type="component" value="Unassembled WGS sequence"/>
</dbReference>
<dbReference type="HAMAP" id="MF_00374">
    <property type="entry name" value="Ribosomal_uL29"/>
    <property type="match status" value="1"/>
</dbReference>
<evidence type="ECO:0000256" key="3">
    <source>
        <dbReference type="ARBA" id="ARBA00023274"/>
    </source>
</evidence>
<reference evidence="6 7" key="1">
    <citation type="submission" date="2017-04" db="EMBL/GenBank/DDBJ databases">
        <authorList>
            <person name="Afonso C.L."/>
            <person name="Miller P.J."/>
            <person name="Scott M.A."/>
            <person name="Spackman E."/>
            <person name="Goraichik I."/>
            <person name="Dimitrov K.M."/>
            <person name="Suarez D.L."/>
            <person name="Swayne D.E."/>
        </authorList>
    </citation>
    <scope>NUCLEOTIDE SEQUENCE [LARGE SCALE GENOMIC DNA]</scope>
    <source>
        <strain evidence="6 7">DSM 3385</strain>
    </source>
</reference>
<dbReference type="AlphaFoldDB" id="A0A1W1YI85"/>
<evidence type="ECO:0000256" key="1">
    <source>
        <dbReference type="ARBA" id="ARBA00009254"/>
    </source>
</evidence>
<dbReference type="Pfam" id="PF00831">
    <property type="entry name" value="Ribosomal_L29"/>
    <property type="match status" value="1"/>
</dbReference>
<dbReference type="EMBL" id="FWXY01000001">
    <property type="protein sequence ID" value="SMC35879.1"/>
    <property type="molecule type" value="Genomic_DNA"/>
</dbReference>
<dbReference type="Gene3D" id="1.10.287.310">
    <property type="match status" value="1"/>
</dbReference>
<name>A0A1W1YI85_9BACT</name>
<comment type="similarity">
    <text evidence="1 5">Belongs to the universal ribosomal protein uL29 family.</text>
</comment>
<evidence type="ECO:0000256" key="4">
    <source>
        <dbReference type="ARBA" id="ARBA00035204"/>
    </source>
</evidence>
<dbReference type="InterPro" id="IPR001854">
    <property type="entry name" value="Ribosomal_uL29"/>
</dbReference>
<dbReference type="GO" id="GO:0003735">
    <property type="term" value="F:structural constituent of ribosome"/>
    <property type="evidence" value="ECO:0007669"/>
    <property type="project" value="InterPro"/>
</dbReference>
<evidence type="ECO:0000313" key="7">
    <source>
        <dbReference type="Proteomes" id="UP000192418"/>
    </source>
</evidence>
<dbReference type="GO" id="GO:0006412">
    <property type="term" value="P:translation"/>
    <property type="evidence" value="ECO:0007669"/>
    <property type="project" value="UniProtKB-UniRule"/>
</dbReference>
<keyword evidence="3 5" id="KW-0687">Ribonucleoprotein</keyword>
<evidence type="ECO:0000313" key="6">
    <source>
        <dbReference type="EMBL" id="SMC35879.1"/>
    </source>
</evidence>
<protein>
    <recommendedName>
        <fullName evidence="4 5">Large ribosomal subunit protein uL29</fullName>
    </recommendedName>
</protein>
<keyword evidence="2 5" id="KW-0689">Ribosomal protein</keyword>
<dbReference type="STRING" id="1121400.SAMN02746065_10155"/>
<dbReference type="InterPro" id="IPR050063">
    <property type="entry name" value="Ribosomal_protein_uL29"/>
</dbReference>
<accession>A0A1W1YI85</accession>
<dbReference type="FunFam" id="1.10.287.310:FF:000001">
    <property type="entry name" value="50S ribosomal protein L29"/>
    <property type="match status" value="1"/>
</dbReference>